<name>A0ABD2AXF1_VESSQ</name>
<dbReference type="InterPro" id="IPR013098">
    <property type="entry name" value="Ig_I-set"/>
</dbReference>
<dbReference type="CDD" id="cd00096">
    <property type="entry name" value="Ig"/>
    <property type="match status" value="1"/>
</dbReference>
<dbReference type="Pfam" id="PF07679">
    <property type="entry name" value="I-set"/>
    <property type="match status" value="1"/>
</dbReference>
<dbReference type="SUPFAM" id="SSF48726">
    <property type="entry name" value="Immunoglobulin"/>
    <property type="match status" value="3"/>
</dbReference>
<keyword evidence="11" id="KW-1185">Reference proteome</keyword>
<sequence>MTRIILILTIAIIQIATCQRTPTISYISQIQIKDIGGTVELLCSVQYGQEYPVLWIKVNKESGYDQLPLSTNSALIVKDSRFALRYDQASSTYTLQIKDIQETDAGFYVCQVLIALNNRISAEVELQVRRPPIISDNSTRSLVVSEGQSVQLECHAGGFPQPRISWRRENNAILPTGGSIYRGNILKIPTIRKEDRGTYYCIAENGVGRGARRNINVEVEFAPVITAPRPRLGQALQYDMDLECHVEAYPPPAIVWLKDSTVLVNNQHHSISHFATADEYSDTTIRIITIEKKQYGEYICRASNKLGTAETKVELFETFTPVCPPACGQVHYGTGVTSISSGPLIILILKFLCQILTTQDFSGQLQISVHYQSGYLQQLVSLFLIDFKERSIIPGA</sequence>
<evidence type="ECO:0000259" key="9">
    <source>
        <dbReference type="PROSITE" id="PS50835"/>
    </source>
</evidence>
<proteinExistence type="predicted"/>
<evidence type="ECO:0000256" key="2">
    <source>
        <dbReference type="ARBA" id="ARBA00022475"/>
    </source>
</evidence>
<evidence type="ECO:0000256" key="5">
    <source>
        <dbReference type="ARBA" id="ARBA00023157"/>
    </source>
</evidence>
<dbReference type="Pfam" id="PF13927">
    <property type="entry name" value="Ig_3"/>
    <property type="match status" value="1"/>
</dbReference>
<dbReference type="EMBL" id="JAUDFV010000138">
    <property type="protein sequence ID" value="KAL2725291.1"/>
    <property type="molecule type" value="Genomic_DNA"/>
</dbReference>
<feature type="signal peptide" evidence="8">
    <location>
        <begin position="1"/>
        <end position="18"/>
    </location>
</feature>
<dbReference type="PROSITE" id="PS50835">
    <property type="entry name" value="IG_LIKE"/>
    <property type="match status" value="3"/>
</dbReference>
<accession>A0ABD2AXF1</accession>
<organism evidence="10 11">
    <name type="scientific">Vespula squamosa</name>
    <name type="common">Southern yellow jacket</name>
    <name type="synonym">Wasp</name>
    <dbReference type="NCBI Taxonomy" id="30214"/>
    <lineage>
        <taxon>Eukaryota</taxon>
        <taxon>Metazoa</taxon>
        <taxon>Ecdysozoa</taxon>
        <taxon>Arthropoda</taxon>
        <taxon>Hexapoda</taxon>
        <taxon>Insecta</taxon>
        <taxon>Pterygota</taxon>
        <taxon>Neoptera</taxon>
        <taxon>Endopterygota</taxon>
        <taxon>Hymenoptera</taxon>
        <taxon>Apocrita</taxon>
        <taxon>Aculeata</taxon>
        <taxon>Vespoidea</taxon>
        <taxon>Vespidae</taxon>
        <taxon>Vespinae</taxon>
        <taxon>Vespula</taxon>
    </lineage>
</organism>
<dbReference type="InterPro" id="IPR013783">
    <property type="entry name" value="Ig-like_fold"/>
</dbReference>
<gene>
    <name evidence="10" type="ORF">V1478_007964</name>
</gene>
<comment type="subcellular location">
    <subcellularLocation>
        <location evidence="1">Cell membrane</location>
    </subcellularLocation>
</comment>
<evidence type="ECO:0000256" key="7">
    <source>
        <dbReference type="ARBA" id="ARBA00023319"/>
    </source>
</evidence>
<evidence type="ECO:0000256" key="3">
    <source>
        <dbReference type="ARBA" id="ARBA00022737"/>
    </source>
</evidence>
<evidence type="ECO:0000256" key="6">
    <source>
        <dbReference type="ARBA" id="ARBA00023180"/>
    </source>
</evidence>
<dbReference type="GO" id="GO:0007399">
    <property type="term" value="P:nervous system development"/>
    <property type="evidence" value="ECO:0007669"/>
    <property type="project" value="UniProtKB-ARBA"/>
</dbReference>
<feature type="chain" id="PRO_5044780014" evidence="8">
    <location>
        <begin position="19"/>
        <end position="396"/>
    </location>
</feature>
<evidence type="ECO:0000256" key="1">
    <source>
        <dbReference type="ARBA" id="ARBA00004236"/>
    </source>
</evidence>
<feature type="domain" description="Ig-like" evidence="9">
    <location>
        <begin position="223"/>
        <end position="316"/>
    </location>
</feature>
<dbReference type="Proteomes" id="UP001607302">
    <property type="component" value="Unassembled WGS sequence"/>
</dbReference>
<feature type="domain" description="Ig-like" evidence="9">
    <location>
        <begin position="22"/>
        <end position="121"/>
    </location>
</feature>
<protein>
    <submittedName>
        <fullName evidence="10">Lachesin isoform X1</fullName>
    </submittedName>
</protein>
<dbReference type="AlphaFoldDB" id="A0ABD2AXF1"/>
<dbReference type="PANTHER" id="PTHR10075">
    <property type="entry name" value="BASIGIN RELATED"/>
    <property type="match status" value="1"/>
</dbReference>
<dbReference type="InterPro" id="IPR003599">
    <property type="entry name" value="Ig_sub"/>
</dbReference>
<keyword evidence="4" id="KW-0472">Membrane</keyword>
<dbReference type="InterPro" id="IPR003598">
    <property type="entry name" value="Ig_sub2"/>
</dbReference>
<keyword evidence="5" id="KW-1015">Disulfide bond</keyword>
<comment type="caution">
    <text evidence="10">The sequence shown here is derived from an EMBL/GenBank/DDBJ whole genome shotgun (WGS) entry which is preliminary data.</text>
</comment>
<dbReference type="GO" id="GO:0048468">
    <property type="term" value="P:cell development"/>
    <property type="evidence" value="ECO:0007669"/>
    <property type="project" value="UniProtKB-ARBA"/>
</dbReference>
<dbReference type="SMART" id="SM00409">
    <property type="entry name" value="IG"/>
    <property type="match status" value="3"/>
</dbReference>
<evidence type="ECO:0000313" key="11">
    <source>
        <dbReference type="Proteomes" id="UP001607302"/>
    </source>
</evidence>
<keyword evidence="2" id="KW-1003">Cell membrane</keyword>
<feature type="domain" description="Ig-like" evidence="9">
    <location>
        <begin position="131"/>
        <end position="218"/>
    </location>
</feature>
<keyword evidence="8" id="KW-0732">Signal</keyword>
<dbReference type="SMART" id="SM00408">
    <property type="entry name" value="IGc2"/>
    <property type="match status" value="3"/>
</dbReference>
<evidence type="ECO:0000313" key="10">
    <source>
        <dbReference type="EMBL" id="KAL2725291.1"/>
    </source>
</evidence>
<dbReference type="GO" id="GO:0005886">
    <property type="term" value="C:plasma membrane"/>
    <property type="evidence" value="ECO:0007669"/>
    <property type="project" value="UniProtKB-SubCell"/>
</dbReference>
<dbReference type="InterPro" id="IPR007110">
    <property type="entry name" value="Ig-like_dom"/>
</dbReference>
<dbReference type="Pfam" id="PF07686">
    <property type="entry name" value="V-set"/>
    <property type="match status" value="1"/>
</dbReference>
<keyword evidence="6" id="KW-0325">Glycoprotein</keyword>
<dbReference type="Gene3D" id="2.60.40.10">
    <property type="entry name" value="Immunoglobulins"/>
    <property type="match status" value="3"/>
</dbReference>
<dbReference type="GO" id="GO:0098609">
    <property type="term" value="P:cell-cell adhesion"/>
    <property type="evidence" value="ECO:0007669"/>
    <property type="project" value="UniProtKB-ARBA"/>
</dbReference>
<dbReference type="InterPro" id="IPR013106">
    <property type="entry name" value="Ig_V-set"/>
</dbReference>
<evidence type="ECO:0000256" key="4">
    <source>
        <dbReference type="ARBA" id="ARBA00023136"/>
    </source>
</evidence>
<dbReference type="PANTHER" id="PTHR10075:SF100">
    <property type="entry name" value="FASCICLIN-2"/>
    <property type="match status" value="1"/>
</dbReference>
<evidence type="ECO:0000256" key="8">
    <source>
        <dbReference type="SAM" id="SignalP"/>
    </source>
</evidence>
<dbReference type="FunFam" id="2.60.40.10:FF:000005">
    <property type="entry name" value="Neuronal cell adhesion molecule"/>
    <property type="match status" value="1"/>
</dbReference>
<keyword evidence="7" id="KW-0393">Immunoglobulin domain</keyword>
<reference evidence="10 11" key="1">
    <citation type="journal article" date="2024" name="Ann. Entomol. Soc. Am.">
        <title>Genomic analyses of the southern and eastern yellowjacket wasps (Hymenoptera: Vespidae) reveal evolutionary signatures of social life.</title>
        <authorList>
            <person name="Catto M.A."/>
            <person name="Caine P.B."/>
            <person name="Orr S.E."/>
            <person name="Hunt B.G."/>
            <person name="Goodisman M.A.D."/>
        </authorList>
    </citation>
    <scope>NUCLEOTIDE SEQUENCE [LARGE SCALE GENOMIC DNA]</scope>
    <source>
        <strain evidence="10">233</strain>
        <tissue evidence="10">Head and thorax</tissue>
    </source>
</reference>
<keyword evidence="3" id="KW-0677">Repeat</keyword>
<dbReference type="InterPro" id="IPR036179">
    <property type="entry name" value="Ig-like_dom_sf"/>
</dbReference>